<sequence length="222" mass="24143">MVLLNKFLINTAISVATILALGTAGMRTAQAALFKFTFEGEEAKGEFIFDDSVKRIEPLGSDFPLAEYDGSVVSYSISVGDIVAQGTRGSQQNIHDEARNIVYLGRAGNLGYDGDADDFILYVPPAARGEQYGLSVRFSYPGGSFANSVDIRTSVPNTARIRVYPYWDFPNTTGDYTFEGTVTTSIEKVPESASVSALLAVGGWLIIRRQRRQLLFAQSSGQ</sequence>
<dbReference type="NCBIfam" id="TIGR02595">
    <property type="entry name" value="PEP_CTERM"/>
    <property type="match status" value="1"/>
</dbReference>
<dbReference type="Proteomes" id="UP000661112">
    <property type="component" value="Unassembled WGS sequence"/>
</dbReference>
<proteinExistence type="predicted"/>
<evidence type="ECO:0000256" key="1">
    <source>
        <dbReference type="SAM" id="SignalP"/>
    </source>
</evidence>
<dbReference type="InterPro" id="IPR013424">
    <property type="entry name" value="Ice-binding_C"/>
</dbReference>
<dbReference type="EMBL" id="JACJSG010000008">
    <property type="protein sequence ID" value="MBD2500521.1"/>
    <property type="molecule type" value="Genomic_DNA"/>
</dbReference>
<evidence type="ECO:0000313" key="2">
    <source>
        <dbReference type="EMBL" id="MBD2500521.1"/>
    </source>
</evidence>
<accession>A0ABR8D0P2</accession>
<evidence type="ECO:0000313" key="3">
    <source>
        <dbReference type="Proteomes" id="UP000661112"/>
    </source>
</evidence>
<feature type="chain" id="PRO_5045834817" evidence="1">
    <location>
        <begin position="32"/>
        <end position="222"/>
    </location>
</feature>
<keyword evidence="3" id="KW-1185">Reference proteome</keyword>
<protein>
    <submittedName>
        <fullName evidence="2">PEP-CTERM sorting domain-containing protein</fullName>
    </submittedName>
</protein>
<gene>
    <name evidence="2" type="ORF">H6G83_07795</name>
</gene>
<reference evidence="2 3" key="1">
    <citation type="journal article" date="2020" name="ISME J.">
        <title>Comparative genomics reveals insights into cyanobacterial evolution and habitat adaptation.</title>
        <authorList>
            <person name="Chen M.Y."/>
            <person name="Teng W.K."/>
            <person name="Zhao L."/>
            <person name="Hu C.X."/>
            <person name="Zhou Y.K."/>
            <person name="Han B.P."/>
            <person name="Song L.R."/>
            <person name="Shu W.S."/>
        </authorList>
    </citation>
    <scope>NUCLEOTIDE SEQUENCE [LARGE SCALE GENOMIC DNA]</scope>
    <source>
        <strain evidence="2 3">FACHB-119</strain>
    </source>
</reference>
<dbReference type="RefSeq" id="WP_190469442.1">
    <property type="nucleotide sequence ID" value="NZ_JACJSG010000008.1"/>
</dbReference>
<name>A0ABR8D0P2_9NOST</name>
<comment type="caution">
    <text evidence="2">The sequence shown here is derived from an EMBL/GenBank/DDBJ whole genome shotgun (WGS) entry which is preliminary data.</text>
</comment>
<feature type="signal peptide" evidence="1">
    <location>
        <begin position="1"/>
        <end position="31"/>
    </location>
</feature>
<keyword evidence="1" id="KW-0732">Signal</keyword>
<organism evidence="2 3">
    <name type="scientific">Anabaena azotica FACHB-119</name>
    <dbReference type="NCBI Taxonomy" id="947527"/>
    <lineage>
        <taxon>Bacteria</taxon>
        <taxon>Bacillati</taxon>
        <taxon>Cyanobacteriota</taxon>
        <taxon>Cyanophyceae</taxon>
        <taxon>Nostocales</taxon>
        <taxon>Nostocaceae</taxon>
        <taxon>Anabaena</taxon>
        <taxon>Anabaena azotica</taxon>
    </lineage>
</organism>